<feature type="non-terminal residue" evidence="3">
    <location>
        <position position="1"/>
    </location>
</feature>
<dbReference type="PANTHER" id="PTHR43591">
    <property type="entry name" value="METHYLTRANSFERASE"/>
    <property type="match status" value="1"/>
</dbReference>
<protein>
    <submittedName>
        <fullName evidence="3">Methyltransferase type 12</fullName>
        <ecNumber evidence="3">2.1.1.8</ecNumber>
    </submittedName>
</protein>
<dbReference type="Gene3D" id="3.40.50.150">
    <property type="entry name" value="Vaccinia Virus protein VP39"/>
    <property type="match status" value="1"/>
</dbReference>
<dbReference type="SUPFAM" id="SSF53335">
    <property type="entry name" value="S-adenosyl-L-methionine-dependent methyltransferases"/>
    <property type="match status" value="1"/>
</dbReference>
<dbReference type="CDD" id="cd02440">
    <property type="entry name" value="AdoMet_MTases"/>
    <property type="match status" value="1"/>
</dbReference>
<keyword evidence="3" id="KW-0808">Transferase</keyword>
<reference evidence="3" key="2">
    <citation type="journal article" date="2014" name="ISME J.">
        <title>Microbial stratification in low pH oxic and suboxic macroscopic growths along an acid mine drainage.</title>
        <authorList>
            <person name="Mendez-Garcia C."/>
            <person name="Mesa V."/>
            <person name="Sprenger R.R."/>
            <person name="Richter M."/>
            <person name="Diez M.S."/>
            <person name="Solano J."/>
            <person name="Bargiela R."/>
            <person name="Golyshina O.V."/>
            <person name="Manteca A."/>
            <person name="Ramos J.L."/>
            <person name="Gallego J.R."/>
            <person name="Llorente I."/>
            <person name="Martins Dos Santos V.A."/>
            <person name="Jensen O.N."/>
            <person name="Pelaez A.I."/>
            <person name="Sanchez J."/>
            <person name="Ferrer M."/>
        </authorList>
    </citation>
    <scope>NUCLEOTIDE SEQUENCE</scope>
</reference>
<evidence type="ECO:0000313" key="3">
    <source>
        <dbReference type="EMBL" id="EQD48670.1"/>
    </source>
</evidence>
<accession>T1B2U4</accession>
<dbReference type="InterPro" id="IPR029063">
    <property type="entry name" value="SAM-dependent_MTases_sf"/>
</dbReference>
<keyword evidence="3" id="KW-0489">Methyltransferase</keyword>
<evidence type="ECO:0000259" key="2">
    <source>
        <dbReference type="Pfam" id="PF13649"/>
    </source>
</evidence>
<reference evidence="3" key="1">
    <citation type="submission" date="2013-08" db="EMBL/GenBank/DDBJ databases">
        <authorList>
            <person name="Mendez C."/>
            <person name="Richter M."/>
            <person name="Ferrer M."/>
            <person name="Sanchez J."/>
        </authorList>
    </citation>
    <scope>NUCLEOTIDE SEQUENCE</scope>
</reference>
<dbReference type="EC" id="2.1.1.8" evidence="3"/>
<dbReference type="EMBL" id="AUZZ01005681">
    <property type="protein sequence ID" value="EQD48670.1"/>
    <property type="molecule type" value="Genomic_DNA"/>
</dbReference>
<name>T1B2U4_9ZZZZ</name>
<evidence type="ECO:0000256" key="1">
    <source>
        <dbReference type="SAM" id="MobiDB-lite"/>
    </source>
</evidence>
<comment type="caution">
    <text evidence="3">The sequence shown here is derived from an EMBL/GenBank/DDBJ whole genome shotgun (WGS) entry which is preliminary data.</text>
</comment>
<dbReference type="Pfam" id="PF13649">
    <property type="entry name" value="Methyltransf_25"/>
    <property type="match status" value="1"/>
</dbReference>
<proteinExistence type="predicted"/>
<gene>
    <name evidence="3" type="ORF">B2A_07899</name>
</gene>
<feature type="region of interest" description="Disordered" evidence="1">
    <location>
        <begin position="1"/>
        <end position="31"/>
    </location>
</feature>
<dbReference type="PANTHER" id="PTHR43591:SF110">
    <property type="entry name" value="RHODANESE DOMAIN-CONTAINING PROTEIN"/>
    <property type="match status" value="1"/>
</dbReference>
<dbReference type="InterPro" id="IPR041698">
    <property type="entry name" value="Methyltransf_25"/>
</dbReference>
<feature type="domain" description="Methyltransferase" evidence="2">
    <location>
        <begin position="59"/>
        <end position="153"/>
    </location>
</feature>
<dbReference type="GO" id="GO:0046539">
    <property type="term" value="F:histamine N-methyltransferase activity"/>
    <property type="evidence" value="ECO:0007669"/>
    <property type="project" value="UniProtKB-EC"/>
</dbReference>
<feature type="non-terminal residue" evidence="3">
    <location>
        <position position="217"/>
    </location>
</feature>
<dbReference type="AlphaFoldDB" id="T1B2U4"/>
<sequence>RDLRLPMPRTGAGPAQRREFDREARGYDRTASESMPAYSDLHRALLGGIPFLPTRSFHVLELGVGTGTFASLLLRQFPQAELRGIDLSPRMIARARAKLRAERHRVDLVAGDLGEFPEERYDAVVSALAIHHLSDPQKWRLFRRIYRALPRGGFFGDADDHLPEDPLFDQRYSQIAASLAGGSRSAARWSTLQEVWHEHERFDHPCSLSAETAALER</sequence>
<feature type="compositionally biased region" description="Basic and acidic residues" evidence="1">
    <location>
        <begin position="16"/>
        <end position="31"/>
    </location>
</feature>
<dbReference type="GO" id="GO:0032259">
    <property type="term" value="P:methylation"/>
    <property type="evidence" value="ECO:0007669"/>
    <property type="project" value="UniProtKB-KW"/>
</dbReference>
<organism evidence="3">
    <name type="scientific">mine drainage metagenome</name>
    <dbReference type="NCBI Taxonomy" id="410659"/>
    <lineage>
        <taxon>unclassified sequences</taxon>
        <taxon>metagenomes</taxon>
        <taxon>ecological metagenomes</taxon>
    </lineage>
</organism>